<keyword evidence="5 8" id="KW-1133">Transmembrane helix</keyword>
<feature type="compositionally biased region" description="Basic and acidic residues" evidence="7">
    <location>
        <begin position="1233"/>
        <end position="1242"/>
    </location>
</feature>
<evidence type="ECO:0000256" key="7">
    <source>
        <dbReference type="SAM" id="MobiDB-lite"/>
    </source>
</evidence>
<reference evidence="10" key="1">
    <citation type="submission" date="2018-06" db="EMBL/GenBank/DDBJ databases">
        <title>The Anaplasma ovis genome reveals a high proportion of pseudogenes.</title>
        <authorList>
            <person name="Liu Z."/>
            <person name="Peasley A.M."/>
            <person name="Yang J."/>
            <person name="Li Y."/>
            <person name="Guan G."/>
            <person name="Luo J."/>
            <person name="Yin H."/>
            <person name="Brayton K.A."/>
        </authorList>
    </citation>
    <scope>NUCLEOTIDE SEQUENCE [LARGE SCALE GENOMIC DNA]</scope>
    <source>
        <strain evidence="10">Haibei</strain>
    </source>
</reference>
<feature type="compositionally biased region" description="Low complexity" evidence="7">
    <location>
        <begin position="1033"/>
        <end position="1059"/>
    </location>
</feature>
<evidence type="ECO:0000256" key="5">
    <source>
        <dbReference type="ARBA" id="ARBA00022989"/>
    </source>
</evidence>
<evidence type="ECO:0000256" key="4">
    <source>
        <dbReference type="ARBA" id="ARBA00022729"/>
    </source>
</evidence>
<feature type="compositionally biased region" description="Polar residues" evidence="7">
    <location>
        <begin position="1088"/>
        <end position="1097"/>
    </location>
</feature>
<dbReference type="Proteomes" id="UP000259762">
    <property type="component" value="Chromosome"/>
</dbReference>
<protein>
    <submittedName>
        <fullName evidence="9">Conjugal transfer protein</fullName>
    </submittedName>
</protein>
<feature type="transmembrane region" description="Helical" evidence="8">
    <location>
        <begin position="916"/>
        <end position="935"/>
    </location>
</feature>
<keyword evidence="3 8" id="KW-0812">Transmembrane</keyword>
<evidence type="ECO:0000256" key="3">
    <source>
        <dbReference type="ARBA" id="ARBA00022692"/>
    </source>
</evidence>
<name>A0A2Z2LBS8_9RICK</name>
<organism evidence="9 10">
    <name type="scientific">Anaplasma ovis str. Haibei</name>
    <dbReference type="NCBI Taxonomy" id="1248439"/>
    <lineage>
        <taxon>Bacteria</taxon>
        <taxon>Pseudomonadati</taxon>
        <taxon>Pseudomonadota</taxon>
        <taxon>Alphaproteobacteria</taxon>
        <taxon>Rickettsiales</taxon>
        <taxon>Anaplasmataceae</taxon>
        <taxon>Anaplasma</taxon>
    </lineage>
</organism>
<gene>
    <name evidence="9" type="ORF">AOV_02900</name>
</gene>
<evidence type="ECO:0000313" key="10">
    <source>
        <dbReference type="Proteomes" id="UP000259762"/>
    </source>
</evidence>
<feature type="transmembrane region" description="Helical" evidence="8">
    <location>
        <begin position="688"/>
        <end position="709"/>
    </location>
</feature>
<keyword evidence="10" id="KW-1185">Reference proteome</keyword>
<feature type="compositionally biased region" description="Basic and acidic residues" evidence="7">
    <location>
        <begin position="1343"/>
        <end position="1355"/>
    </location>
</feature>
<dbReference type="KEGG" id="aoh:AOV_02900"/>
<sequence length="1391" mass="149657">MFRLLLIALVLLISGCGGVCIEPGKGVSSSSVEVKVQVQPPGASRQNPATYWVNSGYRVEANSELKLTVENTISLCPKDASTPATVRMFPEDFISSRPENEFYDTLLDVVKGDRVAFFPFLYDLEFPSCEKIGNEESFVIYYGNSDFYKDKECKLGVDSKDICSSGAYGGSASLYYKDKSSSNKCNEVPEGIELPKLGGSDVQTPRLAFPLGYMSKITKSKEHGREILKSNSKYMVATGRIHDGRTVKVNGPPDITQELCEKLKRDKFITRVIEGRNLVELKQNKNPGKYEKSQTYTSEEQQAPKPNYDALLREYTEYDISCNCGLICGPSDQVNKEDCTRSIVRVMNDKVMCPTTKPKKDIGEGQKIDIESPDALKEYLDLPSDISDVKNAAYEIAEGAVAVISTGKDKNIASSGCANSCKFLPEKVTNISSASGGAFKDLSLKMHESYGVPESGRLFLSYLKRTQIGGSGRGSGDSEEASMQGFYTLRVHRTCYATSGKKLYMYIGEQAPNFLPGNGSSGAIELDLESQNPKGIYVINKKGEDGSVANGKSGYLYFGIAVDEKYDDQLKDGNYPDNHYSVRLWIPTWEPIISKFFALLQGTLLNVLYGTEMSTTQGVANVDQVDDIASAVEKSFKENKKGAIQQIYSNQVTSKPFWMLIQGVLTLYLMFSAVGYIMGVIKITKYDLAIRVAKVVFLVCMFSPGSWRFFNEHCFSMFIGGVSDIIAAFNGYLDGDRSFKFLDATLGLLLTSELWLRLLALIAAGPVGWLAFVGVVWALIEFFLAMFSAMITYLFSILAVAFLITLAPIFFSFILFQRTRQLFDGWLKVLMNFSLQPIIIFASLAFLNQMILTSLHVVTDFTACENCAIGINIPSNDPGTPNKPDICLLPVMLPIGFSNELSVNDRYREGLAREDIGFMGLPFGVAIVLVLILCCKSVREFVKISETIAHSISGSVASITASAMGATQAMLGVVGLDAASQQRIAAARGMAPPGEEKVQFESRDGARPMQEGADPKSPEPDGDGAAARAATQGVDDSAAPDAGSGDSAAGASQSGDDSVAGGGAPRVGVPDVADFGGSGGEGSPLMGDQSSDMVQGATSGGDEDVSRSGVPDDVGVAHYEEVGADAPMGPGGGEAEDDQYGGDMLSGASDDVGVAHYEEVGADAPMGPGGGEAEDDQYGGDMLSGASDDEQSRLHPEDSWFDARSEWEDEPSPLAGGEDVRPSGDTGAADSEEPGHGAHHEDNPDDQSIAQSVGDSDASDSGADTDEVGRTDTTSHAEYAESDVGQDDQQQSPEEEPDDHARAASGAEHPEHPEQKDDDSKASQGYQAEFVDHLSGIEEADDSTGRRVDVAEHTTDGAADSYGNSDGEVIEEKLNKNPDNDTSTEEKQDKE</sequence>
<feature type="transmembrane region" description="Helical" evidence="8">
    <location>
        <begin position="657"/>
        <end position="681"/>
    </location>
</feature>
<feature type="compositionally biased region" description="Basic and acidic residues" evidence="7">
    <location>
        <begin position="1267"/>
        <end position="1279"/>
    </location>
</feature>
<feature type="compositionally biased region" description="Basic and acidic residues" evidence="7">
    <location>
        <begin position="1308"/>
        <end position="1321"/>
    </location>
</feature>
<feature type="transmembrane region" description="Helical" evidence="8">
    <location>
        <begin position="792"/>
        <end position="817"/>
    </location>
</feature>
<dbReference type="OrthoDB" id="7164951at2"/>
<feature type="compositionally biased region" description="Basic and acidic residues" evidence="7">
    <location>
        <begin position="1190"/>
        <end position="1206"/>
    </location>
</feature>
<feature type="region of interest" description="Disordered" evidence="7">
    <location>
        <begin position="985"/>
        <end position="1391"/>
    </location>
</feature>
<feature type="transmembrane region" description="Helical" evidence="8">
    <location>
        <begin position="829"/>
        <end position="851"/>
    </location>
</feature>
<dbReference type="EMBL" id="CP015994">
    <property type="protein sequence ID" value="ASI47775.1"/>
    <property type="molecule type" value="Genomic_DNA"/>
</dbReference>
<feature type="compositionally biased region" description="Basic and acidic residues" evidence="7">
    <location>
        <begin position="994"/>
        <end position="1006"/>
    </location>
</feature>
<dbReference type="GO" id="GO:0005886">
    <property type="term" value="C:plasma membrane"/>
    <property type="evidence" value="ECO:0007669"/>
    <property type="project" value="UniProtKB-SubCell"/>
</dbReference>
<dbReference type="RefSeq" id="WP_117374445.1">
    <property type="nucleotide sequence ID" value="NZ_CP015994.1"/>
</dbReference>
<evidence type="ECO:0000256" key="8">
    <source>
        <dbReference type="SAM" id="Phobius"/>
    </source>
</evidence>
<feature type="transmembrane region" description="Helical" evidence="8">
    <location>
        <begin position="754"/>
        <end position="780"/>
    </location>
</feature>
<keyword evidence="4" id="KW-0732">Signal</keyword>
<evidence type="ECO:0000256" key="6">
    <source>
        <dbReference type="ARBA" id="ARBA00023136"/>
    </source>
</evidence>
<dbReference type="GO" id="GO:0030255">
    <property type="term" value="P:protein secretion by the type IV secretion system"/>
    <property type="evidence" value="ECO:0007669"/>
    <property type="project" value="InterPro"/>
</dbReference>
<dbReference type="PROSITE" id="PS51257">
    <property type="entry name" value="PROKAR_LIPOPROTEIN"/>
    <property type="match status" value="1"/>
</dbReference>
<comment type="similarity">
    <text evidence="2">Belongs to the TrbL/VirB6 family.</text>
</comment>
<proteinExistence type="inferred from homology"/>
<feature type="compositionally biased region" description="Low complexity" evidence="7">
    <location>
        <begin position="1252"/>
        <end position="1262"/>
    </location>
</feature>
<evidence type="ECO:0000313" key="9">
    <source>
        <dbReference type="EMBL" id="ASI47775.1"/>
    </source>
</evidence>
<accession>A0A2Z2LBS8</accession>
<feature type="region of interest" description="Disordered" evidence="7">
    <location>
        <begin position="284"/>
        <end position="303"/>
    </location>
</feature>
<keyword evidence="6 8" id="KW-0472">Membrane</keyword>
<evidence type="ECO:0000256" key="1">
    <source>
        <dbReference type="ARBA" id="ARBA00004651"/>
    </source>
</evidence>
<dbReference type="InterPro" id="IPR007688">
    <property type="entry name" value="Conjugal_tfr_TrbL/VirB6"/>
</dbReference>
<evidence type="ECO:0000256" key="2">
    <source>
        <dbReference type="ARBA" id="ARBA00007802"/>
    </source>
</evidence>
<reference evidence="9 10" key="2">
    <citation type="journal article" date="2019" name="BMC Genomics">
        <title>The Anaplasma ovis genome reveals a high proportion of pseudogenes.</title>
        <authorList>
            <person name="Liu Z."/>
            <person name="Peasley A.M."/>
            <person name="Yang J."/>
            <person name="Li Y."/>
            <person name="Guan G."/>
            <person name="Luo J."/>
            <person name="Yin H."/>
            <person name="Brayton K.A."/>
        </authorList>
    </citation>
    <scope>NUCLEOTIDE SEQUENCE [LARGE SCALE GENOMIC DNA]</scope>
    <source>
        <strain evidence="9 10">Haibei</strain>
    </source>
</reference>
<dbReference type="Pfam" id="PF04610">
    <property type="entry name" value="TrbL"/>
    <property type="match status" value="1"/>
</dbReference>
<feature type="compositionally biased region" description="Basic and acidic residues" evidence="7">
    <location>
        <begin position="1370"/>
        <end position="1391"/>
    </location>
</feature>
<comment type="subcellular location">
    <subcellularLocation>
        <location evidence="1">Cell membrane</location>
        <topology evidence="1">Multi-pass membrane protein</topology>
    </subcellularLocation>
</comment>